<accession>A0AAD9DGF6</accession>
<sequence length="357" mass="40302">MKPDLDIQVAYFVAAEKWQSKLVTNMLGNNVGLDGSIVEENAEGASSDGDIESLFKAAQYCSRHLKEMSSDENRQDIADLDAFTSMLRYSIKAWSRASDSTLLLPDGSTSLDTPQGVEEMAEVLRCISLTNHSQDSADVDEALVNAAGKVYIEFTSQIRKLDSTMNGHLENNEKCYFADRVADVESTLRSFEFHSRRLASHEKLLPESNDIRHNLYRETLRGCAGVKSSTDYGHMMRICTLIMDCLSWHHGQTRDHGSSKEAEDVTDMYSDIAMISSTCVKNPYERMNVLRSIYDRASDFFPKKNPHHESNYARVDRAALLGSMRRSLGDSEMTDSFLSSFEEGKQGQRRRSRQRGR</sequence>
<dbReference type="EMBL" id="JATAAI010000003">
    <property type="protein sequence ID" value="KAK1746816.1"/>
    <property type="molecule type" value="Genomic_DNA"/>
</dbReference>
<dbReference type="Proteomes" id="UP001224775">
    <property type="component" value="Unassembled WGS sequence"/>
</dbReference>
<reference evidence="2" key="1">
    <citation type="submission" date="2023-06" db="EMBL/GenBank/DDBJ databases">
        <title>Survivors Of The Sea: Transcriptome response of Skeletonema marinoi to long-term dormancy.</title>
        <authorList>
            <person name="Pinder M.I.M."/>
            <person name="Kourtchenko O."/>
            <person name="Robertson E.K."/>
            <person name="Larsson T."/>
            <person name="Maumus F."/>
            <person name="Osuna-Cruz C.M."/>
            <person name="Vancaester E."/>
            <person name="Stenow R."/>
            <person name="Vandepoele K."/>
            <person name="Ploug H."/>
            <person name="Bruchert V."/>
            <person name="Godhe A."/>
            <person name="Topel M."/>
        </authorList>
    </citation>
    <scope>NUCLEOTIDE SEQUENCE</scope>
    <source>
        <strain evidence="2">R05AC</strain>
    </source>
</reference>
<protein>
    <submittedName>
        <fullName evidence="2">Uncharacterized protein</fullName>
    </submittedName>
</protein>
<evidence type="ECO:0000313" key="2">
    <source>
        <dbReference type="EMBL" id="KAK1746816.1"/>
    </source>
</evidence>
<organism evidence="2 3">
    <name type="scientific">Skeletonema marinoi</name>
    <dbReference type="NCBI Taxonomy" id="267567"/>
    <lineage>
        <taxon>Eukaryota</taxon>
        <taxon>Sar</taxon>
        <taxon>Stramenopiles</taxon>
        <taxon>Ochrophyta</taxon>
        <taxon>Bacillariophyta</taxon>
        <taxon>Coscinodiscophyceae</taxon>
        <taxon>Thalassiosirophycidae</taxon>
        <taxon>Thalassiosirales</taxon>
        <taxon>Skeletonemataceae</taxon>
        <taxon>Skeletonema</taxon>
        <taxon>Skeletonema marinoi-dohrnii complex</taxon>
    </lineage>
</organism>
<dbReference type="AlphaFoldDB" id="A0AAD9DGF6"/>
<evidence type="ECO:0000256" key="1">
    <source>
        <dbReference type="SAM" id="MobiDB-lite"/>
    </source>
</evidence>
<name>A0AAD9DGF6_9STRA</name>
<evidence type="ECO:0000313" key="3">
    <source>
        <dbReference type="Proteomes" id="UP001224775"/>
    </source>
</evidence>
<feature type="region of interest" description="Disordered" evidence="1">
    <location>
        <begin position="335"/>
        <end position="357"/>
    </location>
</feature>
<keyword evidence="3" id="KW-1185">Reference proteome</keyword>
<proteinExistence type="predicted"/>
<feature type="compositionally biased region" description="Basic residues" evidence="1">
    <location>
        <begin position="347"/>
        <end position="357"/>
    </location>
</feature>
<gene>
    <name evidence="2" type="ORF">QTG54_002160</name>
</gene>
<comment type="caution">
    <text evidence="2">The sequence shown here is derived from an EMBL/GenBank/DDBJ whole genome shotgun (WGS) entry which is preliminary data.</text>
</comment>